<keyword evidence="3" id="KW-0411">Iron-sulfur</keyword>
<dbReference type="SUPFAM" id="SSF102114">
    <property type="entry name" value="Radical SAM enzymes"/>
    <property type="match status" value="1"/>
</dbReference>
<dbReference type="AlphaFoldDB" id="A0A971M6K5"/>
<proteinExistence type="predicted"/>
<gene>
    <name evidence="5" type="ORF">GXY80_14745</name>
</gene>
<dbReference type="InterPro" id="IPR058240">
    <property type="entry name" value="rSAM_sf"/>
</dbReference>
<keyword evidence="1" id="KW-0479">Metal-binding</keyword>
<accession>A0A971M6K5</accession>
<dbReference type="SFLD" id="SFLDG01084">
    <property type="entry name" value="Uncharacterised_Radical_SAM_Su"/>
    <property type="match status" value="1"/>
</dbReference>
<dbReference type="EMBL" id="JAAYEE010000286">
    <property type="protein sequence ID" value="NLW36713.1"/>
    <property type="molecule type" value="Genomic_DNA"/>
</dbReference>
<evidence type="ECO:0000256" key="1">
    <source>
        <dbReference type="ARBA" id="ARBA00022723"/>
    </source>
</evidence>
<name>A0A971M6K5_9BACT</name>
<dbReference type="SMART" id="SM00729">
    <property type="entry name" value="Elp3"/>
    <property type="match status" value="1"/>
</dbReference>
<evidence type="ECO:0000256" key="2">
    <source>
        <dbReference type="ARBA" id="ARBA00023004"/>
    </source>
</evidence>
<dbReference type="Pfam" id="PF04055">
    <property type="entry name" value="Radical_SAM"/>
    <property type="match status" value="1"/>
</dbReference>
<dbReference type="PANTHER" id="PTHR43432:SF3">
    <property type="entry name" value="SLR0285 PROTEIN"/>
    <property type="match status" value="1"/>
</dbReference>
<protein>
    <submittedName>
        <fullName evidence="5">Radical SAM protein</fullName>
    </submittedName>
</protein>
<reference evidence="5" key="1">
    <citation type="journal article" date="2020" name="Biotechnol. Biofuels">
        <title>New insights from the biogas microbiome by comprehensive genome-resolved metagenomics of nearly 1600 species originating from multiple anaerobic digesters.</title>
        <authorList>
            <person name="Campanaro S."/>
            <person name="Treu L."/>
            <person name="Rodriguez-R L.M."/>
            <person name="Kovalovszki A."/>
            <person name="Ziels R.M."/>
            <person name="Maus I."/>
            <person name="Zhu X."/>
            <person name="Kougias P.G."/>
            <person name="Basile A."/>
            <person name="Luo G."/>
            <person name="Schluter A."/>
            <person name="Konstantinidis K.T."/>
            <person name="Angelidaki I."/>
        </authorList>
    </citation>
    <scope>NUCLEOTIDE SEQUENCE</scope>
    <source>
        <strain evidence="5">AS06rmzACSIP_7</strain>
    </source>
</reference>
<dbReference type="CDD" id="cd01335">
    <property type="entry name" value="Radical_SAM"/>
    <property type="match status" value="1"/>
</dbReference>
<dbReference type="PANTHER" id="PTHR43432">
    <property type="entry name" value="SLR0285 PROTEIN"/>
    <property type="match status" value="1"/>
</dbReference>
<dbReference type="SFLD" id="SFLDS00029">
    <property type="entry name" value="Radical_SAM"/>
    <property type="match status" value="1"/>
</dbReference>
<evidence type="ECO:0000313" key="5">
    <source>
        <dbReference type="EMBL" id="NLW36713.1"/>
    </source>
</evidence>
<reference evidence="5" key="2">
    <citation type="submission" date="2020-01" db="EMBL/GenBank/DDBJ databases">
        <authorList>
            <person name="Campanaro S."/>
        </authorList>
    </citation>
    <scope>NUCLEOTIDE SEQUENCE</scope>
    <source>
        <strain evidence="5">AS06rmzACSIP_7</strain>
    </source>
</reference>
<organism evidence="5 6">
    <name type="scientific">Syntrophorhabdus aromaticivorans</name>
    <dbReference type="NCBI Taxonomy" id="328301"/>
    <lineage>
        <taxon>Bacteria</taxon>
        <taxon>Pseudomonadati</taxon>
        <taxon>Thermodesulfobacteriota</taxon>
        <taxon>Syntrophorhabdia</taxon>
        <taxon>Syntrophorhabdales</taxon>
        <taxon>Syntrophorhabdaceae</taxon>
        <taxon>Syntrophorhabdus</taxon>
    </lineage>
</organism>
<dbReference type="InterPro" id="IPR040086">
    <property type="entry name" value="MJ0683-like"/>
</dbReference>
<feature type="domain" description="Elp3/MiaA/NifB-like radical SAM core" evidence="4">
    <location>
        <begin position="18"/>
        <end position="238"/>
    </location>
</feature>
<dbReference type="InterPro" id="IPR006638">
    <property type="entry name" value="Elp3/MiaA/NifB-like_rSAM"/>
</dbReference>
<keyword evidence="2" id="KW-0408">Iron</keyword>
<evidence type="ECO:0000259" key="4">
    <source>
        <dbReference type="SMART" id="SM00729"/>
    </source>
</evidence>
<evidence type="ECO:0000313" key="6">
    <source>
        <dbReference type="Proteomes" id="UP000777265"/>
    </source>
</evidence>
<dbReference type="GO" id="GO:0051536">
    <property type="term" value="F:iron-sulfur cluster binding"/>
    <property type="evidence" value="ECO:0007669"/>
    <property type="project" value="UniProtKB-KW"/>
</dbReference>
<dbReference type="InterPro" id="IPR007197">
    <property type="entry name" value="rSAM"/>
</dbReference>
<sequence>MIIKEIEAKTILSKSQVYDYALNPYVGCRHGCVYCYAKFMKRFTGHREQWGEFVDVKINAAELLIREIKKKRKGTVWISGVCDPYQHVEKKYTLTRRCLEILTECNWPVAVQTKSVLVLRDIEILKRSANSEVGFTITTADEKVQRVFEAGAPPIEKRIEALGILHGEGIRTYVMVAPLLPGAGGLVHMLEGKVDHALIDRYNYHYADQTYKKHGMEWAMKEDFLQEKGEELRAAFEKAGIPCQKLY</sequence>
<evidence type="ECO:0000256" key="3">
    <source>
        <dbReference type="ARBA" id="ARBA00023014"/>
    </source>
</evidence>
<dbReference type="GO" id="GO:0046872">
    <property type="term" value="F:metal ion binding"/>
    <property type="evidence" value="ECO:0007669"/>
    <property type="project" value="UniProtKB-KW"/>
</dbReference>
<comment type="caution">
    <text evidence="5">The sequence shown here is derived from an EMBL/GenBank/DDBJ whole genome shotgun (WGS) entry which is preliminary data.</text>
</comment>
<dbReference type="Proteomes" id="UP000777265">
    <property type="component" value="Unassembled WGS sequence"/>
</dbReference>
<dbReference type="GO" id="GO:0003824">
    <property type="term" value="F:catalytic activity"/>
    <property type="evidence" value="ECO:0007669"/>
    <property type="project" value="InterPro"/>
</dbReference>
<dbReference type="Gene3D" id="3.80.30.30">
    <property type="match status" value="1"/>
</dbReference>